<organism evidence="2 3">
    <name type="scientific">Ameca splendens</name>
    <dbReference type="NCBI Taxonomy" id="208324"/>
    <lineage>
        <taxon>Eukaryota</taxon>
        <taxon>Metazoa</taxon>
        <taxon>Chordata</taxon>
        <taxon>Craniata</taxon>
        <taxon>Vertebrata</taxon>
        <taxon>Euteleostomi</taxon>
        <taxon>Actinopterygii</taxon>
        <taxon>Neopterygii</taxon>
        <taxon>Teleostei</taxon>
        <taxon>Neoteleostei</taxon>
        <taxon>Acanthomorphata</taxon>
        <taxon>Ovalentaria</taxon>
        <taxon>Atherinomorphae</taxon>
        <taxon>Cyprinodontiformes</taxon>
        <taxon>Goodeidae</taxon>
        <taxon>Ameca</taxon>
    </lineage>
</organism>
<keyword evidence="1" id="KW-0812">Transmembrane</keyword>
<comment type="caution">
    <text evidence="2">The sequence shown here is derived from an EMBL/GenBank/DDBJ whole genome shotgun (WGS) entry which is preliminary data.</text>
</comment>
<keyword evidence="1" id="KW-0472">Membrane</keyword>
<dbReference type="Proteomes" id="UP001469553">
    <property type="component" value="Unassembled WGS sequence"/>
</dbReference>
<dbReference type="EMBL" id="JAHRIP010041350">
    <property type="protein sequence ID" value="MEQ2297053.1"/>
    <property type="molecule type" value="Genomic_DNA"/>
</dbReference>
<protein>
    <submittedName>
        <fullName evidence="2">Uncharacterized protein</fullName>
    </submittedName>
</protein>
<evidence type="ECO:0000313" key="3">
    <source>
        <dbReference type="Proteomes" id="UP001469553"/>
    </source>
</evidence>
<evidence type="ECO:0000313" key="2">
    <source>
        <dbReference type="EMBL" id="MEQ2297053.1"/>
    </source>
</evidence>
<proteinExistence type="predicted"/>
<sequence length="109" mass="11952">MVDPSAGTWLTWCIFYSFCFLWMGGLGQLVLSRQLVRLHSVLLCSLFHVVSRGVVVVVDRGVQRYGYSMCGGAVVWVGGGCRHLYLLGSDSGAELVGGFSHTYTNRCLD</sequence>
<evidence type="ECO:0000256" key="1">
    <source>
        <dbReference type="SAM" id="Phobius"/>
    </source>
</evidence>
<accession>A0ABV0YT55</accession>
<keyword evidence="1" id="KW-1133">Transmembrane helix</keyword>
<name>A0ABV0YT55_9TELE</name>
<gene>
    <name evidence="2" type="ORF">AMECASPLE_030804</name>
</gene>
<keyword evidence="3" id="KW-1185">Reference proteome</keyword>
<reference evidence="2 3" key="1">
    <citation type="submission" date="2021-06" db="EMBL/GenBank/DDBJ databases">
        <authorList>
            <person name="Palmer J.M."/>
        </authorList>
    </citation>
    <scope>NUCLEOTIDE SEQUENCE [LARGE SCALE GENOMIC DNA]</scope>
    <source>
        <strain evidence="2 3">AS_MEX2019</strain>
        <tissue evidence="2">Muscle</tissue>
    </source>
</reference>
<feature type="transmembrane region" description="Helical" evidence="1">
    <location>
        <begin position="6"/>
        <end position="31"/>
    </location>
</feature>